<dbReference type="InParanoid" id="A0A7N2M2Y4"/>
<evidence type="ECO:0000313" key="1">
    <source>
        <dbReference type="EnsemblPlants" id="QL07p026959:mrna:CDS:3"/>
    </source>
</evidence>
<protein>
    <submittedName>
        <fullName evidence="1">Uncharacterized protein</fullName>
    </submittedName>
</protein>
<evidence type="ECO:0000313" key="2">
    <source>
        <dbReference type="Proteomes" id="UP000594261"/>
    </source>
</evidence>
<dbReference type="PANTHER" id="PTHR19316:SF18">
    <property type="entry name" value="HSP70-BINDING PROTEIN 1"/>
    <property type="match status" value="1"/>
</dbReference>
<dbReference type="GO" id="GO:0005783">
    <property type="term" value="C:endoplasmic reticulum"/>
    <property type="evidence" value="ECO:0007669"/>
    <property type="project" value="TreeGrafter"/>
</dbReference>
<dbReference type="Gramene" id="QL07p026959:mrna">
    <property type="protein sequence ID" value="QL07p026959:mrna:CDS:3"/>
    <property type="gene ID" value="QL07p026959"/>
</dbReference>
<reference evidence="1 2" key="1">
    <citation type="journal article" date="2016" name="G3 (Bethesda)">
        <title>First Draft Assembly and Annotation of the Genome of a California Endemic Oak Quercus lobata Nee (Fagaceae).</title>
        <authorList>
            <person name="Sork V.L."/>
            <person name="Fitz-Gibbon S.T."/>
            <person name="Puiu D."/>
            <person name="Crepeau M."/>
            <person name="Gugger P.F."/>
            <person name="Sherman R."/>
            <person name="Stevens K."/>
            <person name="Langley C.H."/>
            <person name="Pellegrini M."/>
            <person name="Salzberg S.L."/>
        </authorList>
    </citation>
    <scope>NUCLEOTIDE SEQUENCE [LARGE SCALE GENOMIC DNA]</scope>
    <source>
        <strain evidence="1 2">cv. SW786</strain>
    </source>
</reference>
<sequence length="106" mass="11718">MPHVLAVNAYATDLHSIGGLVPPLGYLKNSYSNIRAKVAEVVTIIVQNNPYSQQLVMGANGLEPLLSNFTLDPDVTVRTKALWAISCVYNKDGELWLKKLLIQFFS</sequence>
<dbReference type="SUPFAM" id="SSF48371">
    <property type="entry name" value="ARM repeat"/>
    <property type="match status" value="1"/>
</dbReference>
<dbReference type="InterPro" id="IPR011989">
    <property type="entry name" value="ARM-like"/>
</dbReference>
<accession>A0A7N2M2Y4</accession>
<dbReference type="Proteomes" id="UP000594261">
    <property type="component" value="Chromosome 7"/>
</dbReference>
<dbReference type="InterPro" id="IPR050693">
    <property type="entry name" value="Hsp70_NEF-Inhibitors"/>
</dbReference>
<reference evidence="1" key="2">
    <citation type="submission" date="2021-01" db="UniProtKB">
        <authorList>
            <consortium name="EnsemblPlants"/>
        </authorList>
    </citation>
    <scope>IDENTIFICATION</scope>
</reference>
<dbReference type="EnsemblPlants" id="QL07p026959:mrna">
    <property type="protein sequence ID" value="QL07p026959:mrna:CDS:3"/>
    <property type="gene ID" value="QL07p026959"/>
</dbReference>
<name>A0A7N2M2Y4_QUELO</name>
<keyword evidence="2" id="KW-1185">Reference proteome</keyword>
<dbReference type="Gene3D" id="1.25.10.10">
    <property type="entry name" value="Leucine-rich Repeat Variant"/>
    <property type="match status" value="1"/>
</dbReference>
<dbReference type="AlphaFoldDB" id="A0A7N2M2Y4"/>
<dbReference type="InterPro" id="IPR016024">
    <property type="entry name" value="ARM-type_fold"/>
</dbReference>
<dbReference type="GO" id="GO:0000774">
    <property type="term" value="F:adenyl-nucleotide exchange factor activity"/>
    <property type="evidence" value="ECO:0007669"/>
    <property type="project" value="TreeGrafter"/>
</dbReference>
<dbReference type="EMBL" id="LRBV02000007">
    <property type="status" value="NOT_ANNOTATED_CDS"/>
    <property type="molecule type" value="Genomic_DNA"/>
</dbReference>
<dbReference type="PANTHER" id="PTHR19316">
    <property type="entry name" value="PROTEIN FOLDING REGULATOR"/>
    <property type="match status" value="1"/>
</dbReference>
<proteinExistence type="predicted"/>
<organism evidence="1 2">
    <name type="scientific">Quercus lobata</name>
    <name type="common">Valley oak</name>
    <dbReference type="NCBI Taxonomy" id="97700"/>
    <lineage>
        <taxon>Eukaryota</taxon>
        <taxon>Viridiplantae</taxon>
        <taxon>Streptophyta</taxon>
        <taxon>Embryophyta</taxon>
        <taxon>Tracheophyta</taxon>
        <taxon>Spermatophyta</taxon>
        <taxon>Magnoliopsida</taxon>
        <taxon>eudicotyledons</taxon>
        <taxon>Gunneridae</taxon>
        <taxon>Pentapetalae</taxon>
        <taxon>rosids</taxon>
        <taxon>fabids</taxon>
        <taxon>Fagales</taxon>
        <taxon>Fagaceae</taxon>
        <taxon>Quercus</taxon>
    </lineage>
</organism>